<organism evidence="3">
    <name type="scientific">Longilinea arvoryzae</name>
    <dbReference type="NCBI Taxonomy" id="360412"/>
    <lineage>
        <taxon>Bacteria</taxon>
        <taxon>Bacillati</taxon>
        <taxon>Chloroflexota</taxon>
        <taxon>Anaerolineae</taxon>
        <taxon>Anaerolineales</taxon>
        <taxon>Anaerolineaceae</taxon>
        <taxon>Longilinea</taxon>
    </lineage>
</organism>
<evidence type="ECO:0000313" key="3">
    <source>
        <dbReference type="EMBL" id="GAP13974.1"/>
    </source>
</evidence>
<proteinExistence type="predicted"/>
<dbReference type="InterPro" id="IPR010982">
    <property type="entry name" value="Lambda_DNA-bd_dom_sf"/>
</dbReference>
<dbReference type="Pfam" id="PF07883">
    <property type="entry name" value="Cupin_2"/>
    <property type="match status" value="1"/>
</dbReference>
<dbReference type="InterPro" id="IPR050807">
    <property type="entry name" value="TransReg_Diox_bact_type"/>
</dbReference>
<dbReference type="PANTHER" id="PTHR46797:SF1">
    <property type="entry name" value="METHYLPHOSPHONATE SYNTHASE"/>
    <property type="match status" value="1"/>
</dbReference>
<dbReference type="Proteomes" id="UP000055060">
    <property type="component" value="Unassembled WGS sequence"/>
</dbReference>
<dbReference type="STRING" id="360412.LARV_01733"/>
<gene>
    <name evidence="3" type="ORF">LARV_01733</name>
</gene>
<dbReference type="GO" id="GO:0003700">
    <property type="term" value="F:DNA-binding transcription factor activity"/>
    <property type="evidence" value="ECO:0007669"/>
    <property type="project" value="TreeGrafter"/>
</dbReference>
<keyword evidence="4" id="KW-1185">Reference proteome</keyword>
<evidence type="ECO:0000256" key="1">
    <source>
        <dbReference type="ARBA" id="ARBA00023125"/>
    </source>
</evidence>
<dbReference type="OrthoDB" id="9801008at2"/>
<dbReference type="CDD" id="cd00093">
    <property type="entry name" value="HTH_XRE"/>
    <property type="match status" value="1"/>
</dbReference>
<dbReference type="SUPFAM" id="SSF51182">
    <property type="entry name" value="RmlC-like cupins"/>
    <property type="match status" value="1"/>
</dbReference>
<keyword evidence="3" id="KW-0413">Isomerase</keyword>
<reference evidence="3" key="1">
    <citation type="submission" date="2015-07" db="EMBL/GenBank/DDBJ databases">
        <title>Draft Genome Sequences of Anaerolinea thermolimosa IMO-1, Bellilinea caldifistulae GOMI-1, Leptolinea tardivitalis YMTK-2, Levilinea saccharolytica KIBI-1,Longilinea arvoryzae KOME-1, Previously Described as Members of the Anaerolineaceae (Chloroflexi).</title>
        <authorList>
            <person name="Sekiguchi Y."/>
            <person name="Ohashi A."/>
            <person name="Matsuura N."/>
            <person name="Tourlousse M.D."/>
        </authorList>
    </citation>
    <scope>NUCLEOTIDE SEQUENCE [LARGE SCALE GENOMIC DNA]</scope>
    <source>
        <strain evidence="3">KOME-1</strain>
    </source>
</reference>
<dbReference type="AlphaFoldDB" id="A0A0S7BHL0"/>
<dbReference type="GO" id="GO:0003677">
    <property type="term" value="F:DNA binding"/>
    <property type="evidence" value="ECO:0007669"/>
    <property type="project" value="UniProtKB-KW"/>
</dbReference>
<dbReference type="CDD" id="cd02209">
    <property type="entry name" value="cupin_XRE_C"/>
    <property type="match status" value="1"/>
</dbReference>
<dbReference type="GO" id="GO:0005829">
    <property type="term" value="C:cytosol"/>
    <property type="evidence" value="ECO:0007669"/>
    <property type="project" value="TreeGrafter"/>
</dbReference>
<sequence length="178" mass="19742">MIGRKIHDFRVARGLSLRSLGESTGLTAAFLSQVENDQTSPSISSLQKIATALQVPMFAFLDDEAQTEEVVRAAARKKLTFQKNQLTYEILTNSINHKIGFFLVRLKPGEAYQAQMLLSQTEEVMYILQGEMDITVGDRCHHLSQGDSIFYEGPQLKGYSATGTEELVIVCAMTPPVL</sequence>
<evidence type="ECO:0000313" key="4">
    <source>
        <dbReference type="Proteomes" id="UP000055060"/>
    </source>
</evidence>
<feature type="domain" description="HTH cro/C1-type" evidence="2">
    <location>
        <begin position="6"/>
        <end position="60"/>
    </location>
</feature>
<dbReference type="InterPro" id="IPR011051">
    <property type="entry name" value="RmlC_Cupin_sf"/>
</dbReference>
<protein>
    <submittedName>
        <fullName evidence="3">Mannose-6-phosphate isomerase</fullName>
    </submittedName>
</protein>
<dbReference type="GO" id="GO:0016853">
    <property type="term" value="F:isomerase activity"/>
    <property type="evidence" value="ECO:0007669"/>
    <property type="project" value="UniProtKB-KW"/>
</dbReference>
<dbReference type="PANTHER" id="PTHR46797">
    <property type="entry name" value="HTH-TYPE TRANSCRIPTIONAL REGULATOR"/>
    <property type="match status" value="1"/>
</dbReference>
<evidence type="ECO:0000259" key="2">
    <source>
        <dbReference type="PROSITE" id="PS50943"/>
    </source>
</evidence>
<dbReference type="InterPro" id="IPR001387">
    <property type="entry name" value="Cro/C1-type_HTH"/>
</dbReference>
<dbReference type="InterPro" id="IPR013096">
    <property type="entry name" value="Cupin_2"/>
</dbReference>
<name>A0A0S7BHL0_9CHLR</name>
<dbReference type="Gene3D" id="2.60.120.10">
    <property type="entry name" value="Jelly Rolls"/>
    <property type="match status" value="1"/>
</dbReference>
<dbReference type="EMBL" id="DF967972">
    <property type="protein sequence ID" value="GAP13974.1"/>
    <property type="molecule type" value="Genomic_DNA"/>
</dbReference>
<keyword evidence="1" id="KW-0238">DNA-binding</keyword>
<dbReference type="SMART" id="SM00530">
    <property type="entry name" value="HTH_XRE"/>
    <property type="match status" value="1"/>
</dbReference>
<dbReference type="Gene3D" id="1.10.260.40">
    <property type="entry name" value="lambda repressor-like DNA-binding domains"/>
    <property type="match status" value="1"/>
</dbReference>
<dbReference type="RefSeq" id="WP_075073268.1">
    <property type="nucleotide sequence ID" value="NZ_DF967972.1"/>
</dbReference>
<accession>A0A0S7BHL0</accession>
<dbReference type="InterPro" id="IPR014710">
    <property type="entry name" value="RmlC-like_jellyroll"/>
</dbReference>
<dbReference type="Pfam" id="PF01381">
    <property type="entry name" value="HTH_3"/>
    <property type="match status" value="1"/>
</dbReference>
<dbReference type="PROSITE" id="PS50943">
    <property type="entry name" value="HTH_CROC1"/>
    <property type="match status" value="1"/>
</dbReference>
<dbReference type="SUPFAM" id="SSF47413">
    <property type="entry name" value="lambda repressor-like DNA-binding domains"/>
    <property type="match status" value="1"/>
</dbReference>